<comment type="similarity">
    <text evidence="2">Belongs to the bacterial solute-binding protein 7 family.</text>
</comment>
<dbReference type="InterPro" id="IPR018389">
    <property type="entry name" value="DctP_fam"/>
</dbReference>
<dbReference type="NCBIfam" id="TIGR00787">
    <property type="entry name" value="dctP"/>
    <property type="match status" value="1"/>
</dbReference>
<proteinExistence type="inferred from homology"/>
<dbReference type="CDD" id="cd13672">
    <property type="entry name" value="PBP2_TRAP_Siap"/>
    <property type="match status" value="1"/>
</dbReference>
<keyword evidence="7" id="KW-1185">Reference proteome</keyword>
<dbReference type="Gene3D" id="3.40.190.170">
    <property type="entry name" value="Bacterial extracellular solute-binding protein, family 7"/>
    <property type="match status" value="1"/>
</dbReference>
<dbReference type="PANTHER" id="PTHR33376">
    <property type="match status" value="1"/>
</dbReference>
<comment type="caution">
    <text evidence="6">The sequence shown here is derived from an EMBL/GenBank/DDBJ whole genome shotgun (WGS) entry which is preliminary data.</text>
</comment>
<dbReference type="GO" id="GO:0030288">
    <property type="term" value="C:outer membrane-bounded periplasmic space"/>
    <property type="evidence" value="ECO:0007669"/>
    <property type="project" value="InterPro"/>
</dbReference>
<dbReference type="EMBL" id="MWQY01000002">
    <property type="protein sequence ID" value="ORC37707.1"/>
    <property type="molecule type" value="Genomic_DNA"/>
</dbReference>
<dbReference type="STRING" id="1963862.B4O97_01505"/>
<dbReference type="NCBIfam" id="NF037995">
    <property type="entry name" value="TRAP_S1"/>
    <property type="match status" value="1"/>
</dbReference>
<comment type="subcellular location">
    <subcellularLocation>
        <location evidence="1">Cell envelope</location>
    </subcellularLocation>
</comment>
<name>A0A1Y1S1R0_9SPIO</name>
<evidence type="ECO:0000256" key="5">
    <source>
        <dbReference type="SAM" id="SignalP"/>
    </source>
</evidence>
<dbReference type="Pfam" id="PF03480">
    <property type="entry name" value="DctP"/>
    <property type="match status" value="1"/>
</dbReference>
<accession>A0A1Y1S1R0</accession>
<dbReference type="InterPro" id="IPR038404">
    <property type="entry name" value="TRAP_DctP_sf"/>
</dbReference>
<feature type="chain" id="PRO_5013163814" evidence="5">
    <location>
        <begin position="21"/>
        <end position="335"/>
    </location>
</feature>
<dbReference type="PANTHER" id="PTHR33376:SF4">
    <property type="entry name" value="SIALIC ACID-BINDING PERIPLASMIC PROTEIN SIAP"/>
    <property type="match status" value="1"/>
</dbReference>
<evidence type="ECO:0000313" key="6">
    <source>
        <dbReference type="EMBL" id="ORC37707.1"/>
    </source>
</evidence>
<feature type="signal peptide" evidence="5">
    <location>
        <begin position="1"/>
        <end position="20"/>
    </location>
</feature>
<evidence type="ECO:0000256" key="2">
    <source>
        <dbReference type="ARBA" id="ARBA00009023"/>
    </source>
</evidence>
<dbReference type="RefSeq" id="WP_083047629.1">
    <property type="nucleotide sequence ID" value="NZ_MWQY01000002.1"/>
</dbReference>
<keyword evidence="3" id="KW-0813">Transport</keyword>
<dbReference type="Proteomes" id="UP000192343">
    <property type="component" value="Unassembled WGS sequence"/>
</dbReference>
<evidence type="ECO:0000313" key="7">
    <source>
        <dbReference type="Proteomes" id="UP000192343"/>
    </source>
</evidence>
<dbReference type="GO" id="GO:0055085">
    <property type="term" value="P:transmembrane transport"/>
    <property type="evidence" value="ECO:0007669"/>
    <property type="project" value="InterPro"/>
</dbReference>
<keyword evidence="4 5" id="KW-0732">Signal</keyword>
<dbReference type="AlphaFoldDB" id="A0A1Y1S1R0"/>
<evidence type="ECO:0000256" key="1">
    <source>
        <dbReference type="ARBA" id="ARBA00004196"/>
    </source>
</evidence>
<protein>
    <submittedName>
        <fullName evidence="6">ABC transporter substrate-binding protein</fullName>
    </submittedName>
</protein>
<evidence type="ECO:0000256" key="4">
    <source>
        <dbReference type="ARBA" id="ARBA00022729"/>
    </source>
</evidence>
<dbReference type="PIRSF" id="PIRSF006470">
    <property type="entry name" value="DctB"/>
    <property type="match status" value="1"/>
</dbReference>
<sequence>MRKLLLVLLVVMLAMGTIVAEGQKETGGKAAPVTLKFAHVYETSEAFHEYALWAADEIAKRTDGRYKIEVFPASSLGKESDIVEGLSLGTVDIVYAGGGFLAGTYGPLGMTKAAFMFKDFDHWKNFADSDFFNELADGYADASGGHQALAVTYYGARCVTSNKPINTPADMKNLKIRVPNAPVYLLFTEAVGANAAPIAFAEVYLALQQGVVDAQENPLPTIKAKKFYEVQDYINMTKHMTNNLFTIVGSMTWNKLSDADKEIFEDVLKEAAAKASNAIDQAEKDLIPWFEEQGVTVNQNVDRAAFIKTVAPYLTSGDKMTWTVEQYNKMQALAD</sequence>
<dbReference type="InterPro" id="IPR004682">
    <property type="entry name" value="TRAP_DctP"/>
</dbReference>
<reference evidence="6 7" key="1">
    <citation type="submission" date="2017-03" db="EMBL/GenBank/DDBJ databases">
        <title>Draft Genome sequence of Marispirochaeta sp. strain JC444.</title>
        <authorList>
            <person name="Shivani Y."/>
            <person name="Subhash Y."/>
            <person name="Sasikala C."/>
            <person name="Ramana C."/>
        </authorList>
    </citation>
    <scope>NUCLEOTIDE SEQUENCE [LARGE SCALE GENOMIC DNA]</scope>
    <source>
        <strain evidence="6 7">JC444</strain>
    </source>
</reference>
<dbReference type="SUPFAM" id="SSF53850">
    <property type="entry name" value="Periplasmic binding protein-like II"/>
    <property type="match status" value="1"/>
</dbReference>
<dbReference type="OrthoDB" id="89872at2"/>
<organism evidence="6 7">
    <name type="scientific">Marispirochaeta aestuarii</name>
    <dbReference type="NCBI Taxonomy" id="1963862"/>
    <lineage>
        <taxon>Bacteria</taxon>
        <taxon>Pseudomonadati</taxon>
        <taxon>Spirochaetota</taxon>
        <taxon>Spirochaetia</taxon>
        <taxon>Spirochaetales</taxon>
        <taxon>Spirochaetaceae</taxon>
        <taxon>Marispirochaeta</taxon>
    </lineage>
</organism>
<evidence type="ECO:0000256" key="3">
    <source>
        <dbReference type="ARBA" id="ARBA00022448"/>
    </source>
</evidence>
<gene>
    <name evidence="6" type="ORF">B4O97_01505</name>
</gene>